<evidence type="ECO:0000313" key="1">
    <source>
        <dbReference type="EMBL" id="CUN78214.1"/>
    </source>
</evidence>
<protein>
    <submittedName>
        <fullName evidence="1">Uncharacterized protein</fullName>
    </submittedName>
</protein>
<proteinExistence type="predicted"/>
<organism evidence="1 2">
    <name type="scientific">Hungatella hathewayi</name>
    <dbReference type="NCBI Taxonomy" id="154046"/>
    <lineage>
        <taxon>Bacteria</taxon>
        <taxon>Bacillati</taxon>
        <taxon>Bacillota</taxon>
        <taxon>Clostridia</taxon>
        <taxon>Lachnospirales</taxon>
        <taxon>Lachnospiraceae</taxon>
        <taxon>Hungatella</taxon>
    </lineage>
</organism>
<dbReference type="AlphaFoldDB" id="A0A173ZPN4"/>
<name>A0A173ZPN4_9FIRM</name>
<reference evidence="1 2" key="1">
    <citation type="submission" date="2015-09" db="EMBL/GenBank/DDBJ databases">
        <authorList>
            <consortium name="Pathogen Informatics"/>
        </authorList>
    </citation>
    <scope>NUCLEOTIDE SEQUENCE [LARGE SCALE GENOMIC DNA]</scope>
    <source>
        <strain evidence="1 2">2789STDY5608850</strain>
    </source>
</reference>
<sequence>MLKKLQEGRFPTVQNRRAVALSCIYHSAGGETGLQKIAFSNALCYTQKSILFNEKIITDTGRKGIPAKECG</sequence>
<gene>
    <name evidence="1" type="ORF">ERS852407_01079</name>
</gene>
<accession>A0A173ZPN4</accession>
<dbReference type="Proteomes" id="UP000095651">
    <property type="component" value="Unassembled WGS sequence"/>
</dbReference>
<dbReference type="EMBL" id="CYZE01000002">
    <property type="protein sequence ID" value="CUN78214.1"/>
    <property type="molecule type" value="Genomic_DNA"/>
</dbReference>
<evidence type="ECO:0000313" key="2">
    <source>
        <dbReference type="Proteomes" id="UP000095651"/>
    </source>
</evidence>